<feature type="transmembrane region" description="Helical" evidence="1">
    <location>
        <begin position="6"/>
        <end position="25"/>
    </location>
</feature>
<feature type="transmembrane region" description="Helical" evidence="1">
    <location>
        <begin position="32"/>
        <end position="59"/>
    </location>
</feature>
<dbReference type="Proteomes" id="UP000024635">
    <property type="component" value="Unassembled WGS sequence"/>
</dbReference>
<name>A0A016U860_9BILA</name>
<gene>
    <name evidence="2" type="primary">Acey_s0052.g2207</name>
    <name evidence="2" type="ORF">Y032_0052g2207</name>
</gene>
<proteinExistence type="predicted"/>
<dbReference type="EMBL" id="JARK01001388">
    <property type="protein sequence ID" value="EYC11086.1"/>
    <property type="molecule type" value="Genomic_DNA"/>
</dbReference>
<sequence>MNSRPNIFPNSIVYVSVCIHFCNICTDNIAHIYVCFIVCSCMFSCIANIFTGFCLPFAFICKTLRNLAEICFSITD</sequence>
<organism evidence="2 3">
    <name type="scientific">Ancylostoma ceylanicum</name>
    <dbReference type="NCBI Taxonomy" id="53326"/>
    <lineage>
        <taxon>Eukaryota</taxon>
        <taxon>Metazoa</taxon>
        <taxon>Ecdysozoa</taxon>
        <taxon>Nematoda</taxon>
        <taxon>Chromadorea</taxon>
        <taxon>Rhabditida</taxon>
        <taxon>Rhabditina</taxon>
        <taxon>Rhabditomorpha</taxon>
        <taxon>Strongyloidea</taxon>
        <taxon>Ancylostomatidae</taxon>
        <taxon>Ancylostomatinae</taxon>
        <taxon>Ancylostoma</taxon>
    </lineage>
</organism>
<accession>A0A016U860</accession>
<keyword evidence="1" id="KW-0812">Transmembrane</keyword>
<evidence type="ECO:0000313" key="3">
    <source>
        <dbReference type="Proteomes" id="UP000024635"/>
    </source>
</evidence>
<keyword evidence="1" id="KW-0472">Membrane</keyword>
<dbReference type="AlphaFoldDB" id="A0A016U860"/>
<evidence type="ECO:0000313" key="2">
    <source>
        <dbReference type="EMBL" id="EYC11086.1"/>
    </source>
</evidence>
<comment type="caution">
    <text evidence="2">The sequence shown here is derived from an EMBL/GenBank/DDBJ whole genome shotgun (WGS) entry which is preliminary data.</text>
</comment>
<evidence type="ECO:0000256" key="1">
    <source>
        <dbReference type="SAM" id="Phobius"/>
    </source>
</evidence>
<keyword evidence="3" id="KW-1185">Reference proteome</keyword>
<protein>
    <submittedName>
        <fullName evidence="2">Uncharacterized protein</fullName>
    </submittedName>
</protein>
<keyword evidence="1" id="KW-1133">Transmembrane helix</keyword>
<reference evidence="3" key="1">
    <citation type="journal article" date="2015" name="Nat. Genet.">
        <title>The genome and transcriptome of the zoonotic hookworm Ancylostoma ceylanicum identify infection-specific gene families.</title>
        <authorList>
            <person name="Schwarz E.M."/>
            <person name="Hu Y."/>
            <person name="Antoshechkin I."/>
            <person name="Miller M.M."/>
            <person name="Sternberg P.W."/>
            <person name="Aroian R.V."/>
        </authorList>
    </citation>
    <scope>NUCLEOTIDE SEQUENCE</scope>
    <source>
        <strain evidence="3">HY135</strain>
    </source>
</reference>